<dbReference type="AlphaFoldDB" id="H8GN19"/>
<dbReference type="Pfam" id="PF01613">
    <property type="entry name" value="Flavin_Reduct"/>
    <property type="match status" value="1"/>
</dbReference>
<reference evidence="3 4" key="1">
    <citation type="journal article" date="2013" name="Genome Announc.">
        <title>Genome Sequence of the Obligate Gammaproteobacterial Methanotroph Methylomicrobium album Strain BG8.</title>
        <authorList>
            <person name="Kits K.D."/>
            <person name="Kalyuzhnaya M.G."/>
            <person name="Klotz M.G."/>
            <person name="Jetten M.S."/>
            <person name="Op den Camp H.J."/>
            <person name="Vuilleumier S."/>
            <person name="Bringel F."/>
            <person name="Dispirito A.A."/>
            <person name="Murrell J.C."/>
            <person name="Bruce D."/>
            <person name="Cheng J.F."/>
            <person name="Copeland A."/>
            <person name="Goodwin L."/>
            <person name="Hauser L."/>
            <person name="Lajus A."/>
            <person name="Land M.L."/>
            <person name="Lapidus A."/>
            <person name="Lucas S."/>
            <person name="Medigue C."/>
            <person name="Pitluck S."/>
            <person name="Woyke T."/>
            <person name="Zeytun A."/>
            <person name="Stein L.Y."/>
        </authorList>
    </citation>
    <scope>NUCLEOTIDE SEQUENCE [LARGE SCALE GENOMIC DNA]</scope>
    <source>
        <strain evidence="3 4">BG8</strain>
    </source>
</reference>
<dbReference type="GO" id="GO:0010181">
    <property type="term" value="F:FMN binding"/>
    <property type="evidence" value="ECO:0007669"/>
    <property type="project" value="InterPro"/>
</dbReference>
<dbReference type="RefSeq" id="WP_005373523.1">
    <property type="nucleotide sequence ID" value="NZ_CM001475.1"/>
</dbReference>
<feature type="domain" description="Flavin reductase like" evidence="2">
    <location>
        <begin position="12"/>
        <end position="157"/>
    </location>
</feature>
<keyword evidence="1" id="KW-0560">Oxidoreductase</keyword>
<dbReference type="SMART" id="SM00903">
    <property type="entry name" value="Flavin_Reduct"/>
    <property type="match status" value="1"/>
</dbReference>
<accession>H8GN19</accession>
<dbReference type="PANTHER" id="PTHR30466:SF1">
    <property type="entry name" value="FMN REDUCTASE (NADH) RUTF"/>
    <property type="match status" value="1"/>
</dbReference>
<evidence type="ECO:0000259" key="2">
    <source>
        <dbReference type="SMART" id="SM00903"/>
    </source>
</evidence>
<proteinExistence type="predicted"/>
<name>H8GN19_METAL</name>
<dbReference type="Proteomes" id="UP000005090">
    <property type="component" value="Chromosome"/>
</dbReference>
<dbReference type="InterPro" id="IPR050268">
    <property type="entry name" value="NADH-dep_flavin_reductase"/>
</dbReference>
<dbReference type="eggNOG" id="COG1853">
    <property type="taxonomic scope" value="Bacteria"/>
</dbReference>
<dbReference type="GO" id="GO:0042602">
    <property type="term" value="F:riboflavin reductase (NADPH) activity"/>
    <property type="evidence" value="ECO:0007669"/>
    <property type="project" value="TreeGrafter"/>
</dbReference>
<dbReference type="SUPFAM" id="SSF50475">
    <property type="entry name" value="FMN-binding split barrel"/>
    <property type="match status" value="1"/>
</dbReference>
<evidence type="ECO:0000313" key="3">
    <source>
        <dbReference type="EMBL" id="EIC30733.1"/>
    </source>
</evidence>
<keyword evidence="4" id="KW-1185">Reference proteome</keyword>
<sequence length="161" mass="17399">MAVTGDEFKKALQQWASGVAVVATHSAKLGNQGMTVTAFASVSMTPPQILVCINESADTGEGIKESERFSVNVLSSRQQDVSSHFAGGLSQQERFEQAGWTAGIQGVPLLNDSIASLDCRVVEKVHAGTHWIIIGEVENTVCRDGEPLLYFRSQYRGLSEQ</sequence>
<gene>
    <name evidence="3" type="ORF">Metal_3053</name>
</gene>
<dbReference type="Gene3D" id="2.30.110.10">
    <property type="entry name" value="Electron Transport, Fmn-binding Protein, Chain A"/>
    <property type="match status" value="1"/>
</dbReference>
<dbReference type="STRING" id="686340.Metal_3053"/>
<dbReference type="HOGENOM" id="CLU_059021_2_1_6"/>
<dbReference type="EMBL" id="CM001475">
    <property type="protein sequence ID" value="EIC30733.1"/>
    <property type="molecule type" value="Genomic_DNA"/>
</dbReference>
<dbReference type="PANTHER" id="PTHR30466">
    <property type="entry name" value="FLAVIN REDUCTASE"/>
    <property type="match status" value="1"/>
</dbReference>
<organism evidence="3 4">
    <name type="scientific">Methylomicrobium album BG8</name>
    <dbReference type="NCBI Taxonomy" id="686340"/>
    <lineage>
        <taxon>Bacteria</taxon>
        <taxon>Pseudomonadati</taxon>
        <taxon>Pseudomonadota</taxon>
        <taxon>Gammaproteobacteria</taxon>
        <taxon>Methylococcales</taxon>
        <taxon>Methylococcaceae</taxon>
        <taxon>Methylomicrobium</taxon>
    </lineage>
</organism>
<protein>
    <submittedName>
        <fullName evidence="3">Conserved protein of DIM6/NTAB family</fullName>
    </submittedName>
</protein>
<evidence type="ECO:0000313" key="4">
    <source>
        <dbReference type="Proteomes" id="UP000005090"/>
    </source>
</evidence>
<dbReference type="InterPro" id="IPR002563">
    <property type="entry name" value="Flavin_Rdtase-like_dom"/>
</dbReference>
<dbReference type="InterPro" id="IPR012349">
    <property type="entry name" value="Split_barrel_FMN-bd"/>
</dbReference>
<evidence type="ECO:0000256" key="1">
    <source>
        <dbReference type="ARBA" id="ARBA00023002"/>
    </source>
</evidence>